<dbReference type="Gene3D" id="3.30.565.10">
    <property type="entry name" value="Histidine kinase-like ATPase, C-terminal domain"/>
    <property type="match status" value="1"/>
</dbReference>
<dbReference type="SMART" id="SM00448">
    <property type="entry name" value="REC"/>
    <property type="match status" value="2"/>
</dbReference>
<dbReference type="SUPFAM" id="SSF55874">
    <property type="entry name" value="ATPase domain of HSP90 chaperone/DNA topoisomerase II/histidine kinase"/>
    <property type="match status" value="1"/>
</dbReference>
<dbReference type="EC" id="2.7.13.3" evidence="2"/>
<dbReference type="Pfam" id="PF00512">
    <property type="entry name" value="HisKA"/>
    <property type="match status" value="1"/>
</dbReference>
<accession>A0A4Q2IYU4</accession>
<dbReference type="PROSITE" id="PS50109">
    <property type="entry name" value="HIS_KIN"/>
    <property type="match status" value="1"/>
</dbReference>
<dbReference type="EMBL" id="SDPT01000001">
    <property type="protein sequence ID" value="RXZ34510.1"/>
    <property type="molecule type" value="Genomic_DNA"/>
</dbReference>
<dbReference type="SMART" id="SM00388">
    <property type="entry name" value="HisKA"/>
    <property type="match status" value="1"/>
</dbReference>
<dbReference type="InterPro" id="IPR036097">
    <property type="entry name" value="HisK_dim/P_sf"/>
</dbReference>
<comment type="caution">
    <text evidence="5">The sequence shown here is derived from an EMBL/GenBank/DDBJ whole genome shotgun (WGS) entry which is preliminary data.</text>
</comment>
<dbReference type="SUPFAM" id="SSF52172">
    <property type="entry name" value="CheY-like"/>
    <property type="match status" value="2"/>
</dbReference>
<organism evidence="5 6">
    <name type="scientific">Sphingomonas desiccabilis</name>
    <dbReference type="NCBI Taxonomy" id="429134"/>
    <lineage>
        <taxon>Bacteria</taxon>
        <taxon>Pseudomonadati</taxon>
        <taxon>Pseudomonadota</taxon>
        <taxon>Alphaproteobacteria</taxon>
        <taxon>Sphingomonadales</taxon>
        <taxon>Sphingomonadaceae</taxon>
        <taxon>Sphingomonas</taxon>
    </lineage>
</organism>
<dbReference type="Gene3D" id="1.10.287.130">
    <property type="match status" value="1"/>
</dbReference>
<dbReference type="InterPro" id="IPR001789">
    <property type="entry name" value="Sig_transdc_resp-reg_receiver"/>
</dbReference>
<dbReference type="InterPro" id="IPR036890">
    <property type="entry name" value="HATPase_C_sf"/>
</dbReference>
<dbReference type="InterPro" id="IPR005467">
    <property type="entry name" value="His_kinase_dom"/>
</dbReference>
<dbReference type="Pfam" id="PF00072">
    <property type="entry name" value="Response_reg"/>
    <property type="match status" value="2"/>
</dbReference>
<dbReference type="PRINTS" id="PR00344">
    <property type="entry name" value="BCTRLSENSOR"/>
</dbReference>
<evidence type="ECO:0000256" key="3">
    <source>
        <dbReference type="ARBA" id="ARBA00022553"/>
    </source>
</evidence>
<feature type="compositionally biased region" description="Acidic residues" evidence="4">
    <location>
        <begin position="191"/>
        <end position="204"/>
    </location>
</feature>
<keyword evidence="6" id="KW-1185">Reference proteome</keyword>
<sequence>MTDFNDSELPKVLVVDDEQEILVALEDLLEDRYRLLSSTSPVAALEIVKANPDLAVIISDQRMPEMPGNVFLARARPYTDADAILLTGYADLSAVVSAVNEGAISGYAAKPWEPEALRAMVAAAAERQQLRAALRFEQSAFLGLMQASADQISVLDRHHRLIRGNHDRAENATAGDARDKDEAALASGSYSEEDLQSGGEDEDERWTRVRRIPFGASDSDRHLLKIESDETDRRLAARRLHQAEKLQALGTLAGGIAHDFNNLLAAILGNLELAERSLDKPDRLTRFLANARSAAGRGSAITRRLLSFSRQRDLAAETFRPDAAIRDLEELVARTMAGRVSLALDLQGDGAIHADPGQFELAVVNLCINARDAMPNGGEIVISSARAPAPPELAHAGDCIRIAVRDNGAGIPEHLRDRVFEPFFTTKPHGEGTGLGLPMVRAMAEASGGTVTIDSRVGEGTTVTLWFPRLEPVEAAAAVAAQTADTPSLRVLAVEDDAEVRAVLVAHLTGAGHQVIEADGAQAALHALESDTAIDLLVTDYAMPDISGLDLYRVASERRPGLPAILVTGFADVEDGSVPLPVLTKPFTGDQLKATIARVLAPVD</sequence>
<dbReference type="Proteomes" id="UP000292347">
    <property type="component" value="Unassembled WGS sequence"/>
</dbReference>
<dbReference type="PROSITE" id="PS50110">
    <property type="entry name" value="RESPONSE_REGULATORY"/>
    <property type="match status" value="2"/>
</dbReference>
<dbReference type="SUPFAM" id="SSF47384">
    <property type="entry name" value="Homodimeric domain of signal transducing histidine kinase"/>
    <property type="match status" value="1"/>
</dbReference>
<dbReference type="InterPro" id="IPR003594">
    <property type="entry name" value="HATPase_dom"/>
</dbReference>
<dbReference type="SMART" id="SM00387">
    <property type="entry name" value="HATPase_c"/>
    <property type="match status" value="1"/>
</dbReference>
<evidence type="ECO:0000256" key="2">
    <source>
        <dbReference type="ARBA" id="ARBA00012438"/>
    </source>
</evidence>
<dbReference type="AlphaFoldDB" id="A0A4Q2IYU4"/>
<dbReference type="InterPro" id="IPR003661">
    <property type="entry name" value="HisK_dim/P_dom"/>
</dbReference>
<proteinExistence type="predicted"/>
<dbReference type="CDD" id="cd00082">
    <property type="entry name" value="HisKA"/>
    <property type="match status" value="1"/>
</dbReference>
<evidence type="ECO:0000256" key="1">
    <source>
        <dbReference type="ARBA" id="ARBA00000085"/>
    </source>
</evidence>
<evidence type="ECO:0000313" key="6">
    <source>
        <dbReference type="Proteomes" id="UP000292347"/>
    </source>
</evidence>
<dbReference type="OrthoDB" id="9796100at2"/>
<dbReference type="GO" id="GO:0000155">
    <property type="term" value="F:phosphorelay sensor kinase activity"/>
    <property type="evidence" value="ECO:0007669"/>
    <property type="project" value="InterPro"/>
</dbReference>
<evidence type="ECO:0000256" key="4">
    <source>
        <dbReference type="SAM" id="MobiDB-lite"/>
    </source>
</evidence>
<dbReference type="InterPro" id="IPR011006">
    <property type="entry name" value="CheY-like_superfamily"/>
</dbReference>
<dbReference type="Gene3D" id="3.40.50.2300">
    <property type="match status" value="2"/>
</dbReference>
<dbReference type="InterPro" id="IPR004358">
    <property type="entry name" value="Sig_transdc_His_kin-like_C"/>
</dbReference>
<name>A0A4Q2IYU4_9SPHN</name>
<gene>
    <name evidence="5" type="ORF">EO081_02145</name>
</gene>
<dbReference type="PANTHER" id="PTHR43065:SF42">
    <property type="entry name" value="TWO-COMPONENT SENSOR PPRA"/>
    <property type="match status" value="1"/>
</dbReference>
<feature type="region of interest" description="Disordered" evidence="4">
    <location>
        <begin position="166"/>
        <end position="204"/>
    </location>
</feature>
<feature type="compositionally biased region" description="Basic and acidic residues" evidence="4">
    <location>
        <begin position="166"/>
        <end position="183"/>
    </location>
</feature>
<dbReference type="PANTHER" id="PTHR43065">
    <property type="entry name" value="SENSOR HISTIDINE KINASE"/>
    <property type="match status" value="1"/>
</dbReference>
<keyword evidence="3" id="KW-0597">Phosphoprotein</keyword>
<evidence type="ECO:0000313" key="5">
    <source>
        <dbReference type="EMBL" id="RXZ34510.1"/>
    </source>
</evidence>
<reference evidence="5 6" key="1">
    <citation type="submission" date="2019-01" db="EMBL/GenBank/DDBJ databases">
        <title>Sphingomonas mucosissima sp. nov. and Sphingomonas desiccabilis sp. nov., from biological soil crusts in the Colorado Plateau, USA.</title>
        <authorList>
            <person name="Zhu D."/>
        </authorList>
    </citation>
    <scope>NUCLEOTIDE SEQUENCE [LARGE SCALE GENOMIC DNA]</scope>
    <source>
        <strain evidence="5 6">CP1D</strain>
    </source>
</reference>
<comment type="catalytic activity">
    <reaction evidence="1">
        <text>ATP + protein L-histidine = ADP + protein N-phospho-L-histidine.</text>
        <dbReference type="EC" id="2.7.13.3"/>
    </reaction>
</comment>
<dbReference type="Pfam" id="PF02518">
    <property type="entry name" value="HATPase_c"/>
    <property type="match status" value="1"/>
</dbReference>
<dbReference type="RefSeq" id="WP_129340301.1">
    <property type="nucleotide sequence ID" value="NZ_JACIDD010000001.1"/>
</dbReference>
<protein>
    <recommendedName>
        <fullName evidence="2">histidine kinase</fullName>
        <ecNumber evidence="2">2.7.13.3</ecNumber>
    </recommendedName>
</protein>